<feature type="transmembrane region" description="Helical" evidence="8">
    <location>
        <begin position="323"/>
        <end position="340"/>
    </location>
</feature>
<dbReference type="PANTHER" id="PTHR21716">
    <property type="entry name" value="TRANSMEMBRANE PROTEIN"/>
    <property type="match status" value="1"/>
</dbReference>
<keyword evidence="6 8" id="KW-1133">Transmembrane helix</keyword>
<keyword evidence="5 8" id="KW-0812">Transmembrane</keyword>
<comment type="similarity">
    <text evidence="2">Belongs to the autoinducer-2 exporter (AI-2E) (TC 2.A.86) family.</text>
</comment>
<evidence type="ECO:0000313" key="10">
    <source>
        <dbReference type="Proteomes" id="UP001164390"/>
    </source>
</evidence>
<evidence type="ECO:0000256" key="7">
    <source>
        <dbReference type="ARBA" id="ARBA00023136"/>
    </source>
</evidence>
<feature type="transmembrane region" description="Helical" evidence="8">
    <location>
        <begin position="290"/>
        <end position="316"/>
    </location>
</feature>
<feature type="transmembrane region" description="Helical" evidence="8">
    <location>
        <begin position="91"/>
        <end position="113"/>
    </location>
</feature>
<evidence type="ECO:0000256" key="8">
    <source>
        <dbReference type="SAM" id="Phobius"/>
    </source>
</evidence>
<evidence type="ECO:0000256" key="5">
    <source>
        <dbReference type="ARBA" id="ARBA00022692"/>
    </source>
</evidence>
<dbReference type="AlphaFoldDB" id="A0AA46TJB8"/>
<comment type="subcellular location">
    <subcellularLocation>
        <location evidence="1">Cell membrane</location>
        <topology evidence="1">Multi-pass membrane protein</topology>
    </subcellularLocation>
</comment>
<protein>
    <submittedName>
        <fullName evidence="9">AI-2E family transporter</fullName>
    </submittedName>
</protein>
<evidence type="ECO:0000313" key="9">
    <source>
        <dbReference type="EMBL" id="UYM06397.1"/>
    </source>
</evidence>
<feature type="transmembrane region" description="Helical" evidence="8">
    <location>
        <begin position="261"/>
        <end position="284"/>
    </location>
</feature>
<keyword evidence="7 8" id="KW-0472">Membrane</keyword>
<gene>
    <name evidence="9" type="ORF">L0C25_04805</name>
</gene>
<organism evidence="9 10">
    <name type="scientific">Solicola gregarius</name>
    <dbReference type="NCBI Taxonomy" id="2908642"/>
    <lineage>
        <taxon>Bacteria</taxon>
        <taxon>Bacillati</taxon>
        <taxon>Actinomycetota</taxon>
        <taxon>Actinomycetes</taxon>
        <taxon>Propionibacteriales</taxon>
        <taxon>Nocardioidaceae</taxon>
        <taxon>Solicola</taxon>
    </lineage>
</organism>
<evidence type="ECO:0000256" key="2">
    <source>
        <dbReference type="ARBA" id="ARBA00009773"/>
    </source>
</evidence>
<accession>A0AA46TJB8</accession>
<name>A0AA46TJB8_9ACTN</name>
<evidence type="ECO:0000256" key="6">
    <source>
        <dbReference type="ARBA" id="ARBA00022989"/>
    </source>
</evidence>
<dbReference type="GO" id="GO:0005886">
    <property type="term" value="C:plasma membrane"/>
    <property type="evidence" value="ECO:0007669"/>
    <property type="project" value="UniProtKB-SubCell"/>
</dbReference>
<dbReference type="EMBL" id="CP094970">
    <property type="protein sequence ID" value="UYM06397.1"/>
    <property type="molecule type" value="Genomic_DNA"/>
</dbReference>
<feature type="transmembrane region" description="Helical" evidence="8">
    <location>
        <begin position="208"/>
        <end position="227"/>
    </location>
</feature>
<dbReference type="RefSeq" id="WP_271635294.1">
    <property type="nucleotide sequence ID" value="NZ_CP094970.1"/>
</dbReference>
<evidence type="ECO:0000256" key="3">
    <source>
        <dbReference type="ARBA" id="ARBA00022448"/>
    </source>
</evidence>
<proteinExistence type="inferred from homology"/>
<feature type="transmembrane region" description="Helical" evidence="8">
    <location>
        <begin position="67"/>
        <end position="85"/>
    </location>
</feature>
<feature type="transmembrane region" description="Helical" evidence="8">
    <location>
        <begin position="120"/>
        <end position="141"/>
    </location>
</feature>
<dbReference type="Proteomes" id="UP001164390">
    <property type="component" value="Chromosome"/>
</dbReference>
<dbReference type="PANTHER" id="PTHR21716:SF53">
    <property type="entry name" value="PERMEASE PERM-RELATED"/>
    <property type="match status" value="1"/>
</dbReference>
<evidence type="ECO:0000256" key="4">
    <source>
        <dbReference type="ARBA" id="ARBA00022475"/>
    </source>
</evidence>
<evidence type="ECO:0000256" key="1">
    <source>
        <dbReference type="ARBA" id="ARBA00004651"/>
    </source>
</evidence>
<keyword evidence="4" id="KW-1003">Cell membrane</keyword>
<sequence length="414" mass="44584">MGRWGKRLERQRAILNRDVGRVVDGDELAEELAPTREQPEHDARGVEESPHVRRLDIPIGVERAAAWGWRVLVIALASYVVYRILSFFSDITVPIAIAVLMTALGIPFVDALVRLRVPRVLATIVVVLAGIAVIVGILTLVGQQVIAQIDDLRTSVADGLGEIQDWLRDGPLGLSDEQLDSWIDRAQHAVQGDDGEVVQRATEFGSRLTHVAAGTFIVIFSTFFFLYEGERIWRFIVALVPRKAREAVDGSGHVAWISLTAFVRATVLVASVDAVAIAFAAWLLGVPLVFAIGMLVFLGAFVPIVGAFVSGIVAVLVALVDQGFWTAVLMLVAVLLVQQLESHVLQPFLMGRLVRVHPLAIILAIAAGITISGVVGALVAVPTAACANAVVRYLAGRYGEQADLSREPEAAAAR</sequence>
<keyword evidence="3" id="KW-0813">Transport</keyword>
<dbReference type="KEGG" id="sgrg:L0C25_04805"/>
<reference evidence="9" key="1">
    <citation type="submission" date="2022-01" db="EMBL/GenBank/DDBJ databases">
        <title>Nocardioidaceae gen. sp. A5X3R13.</title>
        <authorList>
            <person name="Lopez Marin M.A."/>
            <person name="Uhlik O."/>
        </authorList>
    </citation>
    <scope>NUCLEOTIDE SEQUENCE</scope>
    <source>
        <strain evidence="9">A5X3R13</strain>
    </source>
</reference>
<feature type="transmembrane region" description="Helical" evidence="8">
    <location>
        <begin position="360"/>
        <end position="391"/>
    </location>
</feature>
<dbReference type="InterPro" id="IPR002549">
    <property type="entry name" value="AI-2E-like"/>
</dbReference>
<dbReference type="Pfam" id="PF01594">
    <property type="entry name" value="AI-2E_transport"/>
    <property type="match status" value="1"/>
</dbReference>
<keyword evidence="10" id="KW-1185">Reference proteome</keyword>
<dbReference type="GO" id="GO:0055085">
    <property type="term" value="P:transmembrane transport"/>
    <property type="evidence" value="ECO:0007669"/>
    <property type="project" value="TreeGrafter"/>
</dbReference>